<dbReference type="OrthoDB" id="10492560at2759"/>
<dbReference type="EMBL" id="OV696704">
    <property type="protein sequence ID" value="CAH1251375.1"/>
    <property type="molecule type" value="Genomic_DNA"/>
</dbReference>
<dbReference type="AlphaFoldDB" id="A0A8J9ZCG5"/>
<proteinExistence type="predicted"/>
<protein>
    <submittedName>
        <fullName evidence="1">Hypp9056 protein</fullName>
    </submittedName>
</protein>
<evidence type="ECO:0000313" key="1">
    <source>
        <dbReference type="EMBL" id="CAH1251375.1"/>
    </source>
</evidence>
<sequence>MMAEFMHIDPAKPTIAMAAAQTVKAEENYKKATEDEELTEVLEDLETEVYMLKAQKMVEKLREELEKKKRG</sequence>
<organism evidence="1 2">
    <name type="scientific">Branchiostoma lanceolatum</name>
    <name type="common">Common lancelet</name>
    <name type="synonym">Amphioxus lanceolatum</name>
    <dbReference type="NCBI Taxonomy" id="7740"/>
    <lineage>
        <taxon>Eukaryota</taxon>
        <taxon>Metazoa</taxon>
        <taxon>Chordata</taxon>
        <taxon>Cephalochordata</taxon>
        <taxon>Leptocardii</taxon>
        <taxon>Amphioxiformes</taxon>
        <taxon>Branchiostomatidae</taxon>
        <taxon>Branchiostoma</taxon>
    </lineage>
</organism>
<reference evidence="1" key="1">
    <citation type="submission" date="2022-01" db="EMBL/GenBank/DDBJ databases">
        <authorList>
            <person name="Braso-Vives M."/>
        </authorList>
    </citation>
    <scope>NUCLEOTIDE SEQUENCE</scope>
</reference>
<keyword evidence="2" id="KW-1185">Reference proteome</keyword>
<gene>
    <name evidence="1" type="primary">Hypp9056</name>
    <name evidence="1" type="ORF">BLAG_LOCUS11794</name>
</gene>
<name>A0A8J9ZCG5_BRALA</name>
<evidence type="ECO:0000313" key="2">
    <source>
        <dbReference type="Proteomes" id="UP000838412"/>
    </source>
</evidence>
<dbReference type="Proteomes" id="UP000838412">
    <property type="component" value="Chromosome 19"/>
</dbReference>
<accession>A0A8J9ZCG5</accession>